<organism evidence="14 15">
    <name type="scientific">Blyttiomyces helicus</name>
    <dbReference type="NCBI Taxonomy" id="388810"/>
    <lineage>
        <taxon>Eukaryota</taxon>
        <taxon>Fungi</taxon>
        <taxon>Fungi incertae sedis</taxon>
        <taxon>Chytridiomycota</taxon>
        <taxon>Chytridiomycota incertae sedis</taxon>
        <taxon>Chytridiomycetes</taxon>
        <taxon>Chytridiomycetes incertae sedis</taxon>
        <taxon>Blyttiomyces</taxon>
    </lineage>
</organism>
<accession>A0A4P9VWD6</accession>
<keyword evidence="7" id="KW-0256">Endoplasmic reticulum</keyword>
<evidence type="ECO:0000256" key="9">
    <source>
        <dbReference type="ARBA" id="ARBA00022989"/>
    </source>
</evidence>
<dbReference type="InterPro" id="IPR014756">
    <property type="entry name" value="Ig_E-set"/>
</dbReference>
<dbReference type="Gene3D" id="1.10.150.20">
    <property type="entry name" value="5' to 3' exonuclease, C-terminal subdomain"/>
    <property type="match status" value="1"/>
</dbReference>
<dbReference type="GO" id="GO:0003724">
    <property type="term" value="F:RNA helicase activity"/>
    <property type="evidence" value="ECO:0007669"/>
    <property type="project" value="TreeGrafter"/>
</dbReference>
<dbReference type="GO" id="GO:0016020">
    <property type="term" value="C:membrane"/>
    <property type="evidence" value="ECO:0007669"/>
    <property type="project" value="UniProtKB-SubCell"/>
</dbReference>
<dbReference type="EMBL" id="ML000588">
    <property type="protein sequence ID" value="RKO84019.1"/>
    <property type="molecule type" value="Genomic_DNA"/>
</dbReference>
<keyword evidence="4" id="KW-0547">Nucleotide-binding</keyword>
<evidence type="ECO:0000256" key="12">
    <source>
        <dbReference type="SAM" id="MobiDB-lite"/>
    </source>
</evidence>
<keyword evidence="9" id="KW-1133">Transmembrane helix</keyword>
<dbReference type="PANTHER" id="PTHR24075:SF5">
    <property type="entry name" value="U5 SMALL NUCLEAR RIBONUCLEOPROTEIN 200 KDA HELICASE"/>
    <property type="match status" value="1"/>
</dbReference>
<evidence type="ECO:0000256" key="10">
    <source>
        <dbReference type="ARBA" id="ARBA00023136"/>
    </source>
</evidence>
<gene>
    <name evidence="14" type="ORF">BDK51DRAFT_17175</name>
</gene>
<dbReference type="SUPFAM" id="SSF158702">
    <property type="entry name" value="Sec63 N-terminal domain-like"/>
    <property type="match status" value="1"/>
</dbReference>
<dbReference type="Pfam" id="PF02889">
    <property type="entry name" value="Sec63"/>
    <property type="match status" value="1"/>
</dbReference>
<dbReference type="SMART" id="SM00973">
    <property type="entry name" value="Sec63"/>
    <property type="match status" value="1"/>
</dbReference>
<evidence type="ECO:0000259" key="13">
    <source>
        <dbReference type="SMART" id="SM00973"/>
    </source>
</evidence>
<dbReference type="FunFam" id="1.10.150.20:FF:000013">
    <property type="entry name" value="U5 small nuclear ribonucleoprotein kDa helicase"/>
    <property type="match status" value="1"/>
</dbReference>
<dbReference type="GO" id="GO:0003723">
    <property type="term" value="F:RNA binding"/>
    <property type="evidence" value="ECO:0007669"/>
    <property type="project" value="TreeGrafter"/>
</dbReference>
<evidence type="ECO:0000256" key="11">
    <source>
        <dbReference type="ARBA" id="ARBA00023186"/>
    </source>
</evidence>
<feature type="non-terminal residue" evidence="14">
    <location>
        <position position="1"/>
    </location>
</feature>
<dbReference type="Gene3D" id="1.10.10.10">
    <property type="entry name" value="Winged helix-like DNA-binding domain superfamily/Winged helix DNA-binding domain"/>
    <property type="match status" value="1"/>
</dbReference>
<evidence type="ECO:0000256" key="7">
    <source>
        <dbReference type="ARBA" id="ARBA00022824"/>
    </source>
</evidence>
<evidence type="ECO:0000256" key="8">
    <source>
        <dbReference type="ARBA" id="ARBA00022840"/>
    </source>
</evidence>
<evidence type="ECO:0000256" key="6">
    <source>
        <dbReference type="ARBA" id="ARBA00022806"/>
    </source>
</evidence>
<proteinExistence type="predicted"/>
<dbReference type="InterPro" id="IPR035892">
    <property type="entry name" value="C2_domain_sf"/>
</dbReference>
<evidence type="ECO:0000256" key="3">
    <source>
        <dbReference type="ARBA" id="ARBA00022692"/>
    </source>
</evidence>
<dbReference type="GO" id="GO:0005783">
    <property type="term" value="C:endoplasmic reticulum"/>
    <property type="evidence" value="ECO:0007669"/>
    <property type="project" value="UniProtKB-SubCell"/>
</dbReference>
<dbReference type="Gene3D" id="1.10.3380.10">
    <property type="entry name" value="Sec63 N-terminal domain-like domain"/>
    <property type="match status" value="1"/>
</dbReference>
<dbReference type="OrthoDB" id="5575at2759"/>
<evidence type="ECO:0000256" key="1">
    <source>
        <dbReference type="ARBA" id="ARBA00004141"/>
    </source>
</evidence>
<feature type="compositionally biased region" description="Acidic residues" evidence="12">
    <location>
        <begin position="370"/>
        <end position="383"/>
    </location>
</feature>
<dbReference type="Gene3D" id="2.60.40.150">
    <property type="entry name" value="C2 domain"/>
    <property type="match status" value="1"/>
</dbReference>
<evidence type="ECO:0000256" key="4">
    <source>
        <dbReference type="ARBA" id="ARBA00022741"/>
    </source>
</evidence>
<sequence>TWTFLYRRMALNPNYYNLQGTSHRHLSDHLSELVETTLEELSTSKCIIVEDDEVSPLNLGMIAAYYYINYVTIEVFSVSVTAIKKLSALLQIVPAAAEFEDVPIRHHEDVVLRRIHDRLPVKTENPNFLDPHFKTNILLQAHFSRVQLPPDLESDQKIVLVKVIRLIQACVDVISSNGWLNPALFAMELCQMTVQAMWDRDSPLRQVPHLGADAIERLQKAGVEGVIDIMSMEDADRDKALKLDQRRLADVARYVNRYPNVDLAFDEMEDAGKGKAAGPDVGPVIAPYYPAQKDEGWWVVVGHVASKSLLAIKRTTLRTRVNVKLDFSPPEGVTGKVACRLYLMCDAYSGVDQEYDFDIEVAEGEGSGESGDESGEEGDAMQE</sequence>
<protein>
    <submittedName>
        <fullName evidence="14">U5 small nuclear ribonucleo protein 200 kDa helicase</fullName>
    </submittedName>
</protein>
<keyword evidence="11" id="KW-0143">Chaperone</keyword>
<dbReference type="GO" id="GO:0000388">
    <property type="term" value="P:spliceosome conformational change to release U4 (or U4atac) and U1 (or U11)"/>
    <property type="evidence" value="ECO:0007669"/>
    <property type="project" value="TreeGrafter"/>
</dbReference>
<dbReference type="Pfam" id="PF23445">
    <property type="entry name" value="WHD_SNRNP200"/>
    <property type="match status" value="1"/>
</dbReference>
<dbReference type="InterPro" id="IPR036388">
    <property type="entry name" value="WH-like_DNA-bd_sf"/>
</dbReference>
<dbReference type="InterPro" id="IPR057842">
    <property type="entry name" value="WH_MER3"/>
</dbReference>
<evidence type="ECO:0000313" key="15">
    <source>
        <dbReference type="Proteomes" id="UP000269721"/>
    </source>
</evidence>
<keyword evidence="6 14" id="KW-0347">Helicase</keyword>
<dbReference type="GO" id="GO:0005524">
    <property type="term" value="F:ATP binding"/>
    <property type="evidence" value="ECO:0007669"/>
    <property type="project" value="UniProtKB-KW"/>
</dbReference>
<comment type="subcellular location">
    <subcellularLocation>
        <location evidence="2">Endoplasmic reticulum</location>
    </subcellularLocation>
    <subcellularLocation>
        <location evidence="1">Membrane</location>
        <topology evidence="1">Multi-pass membrane protein</topology>
    </subcellularLocation>
</comment>
<dbReference type="InterPro" id="IPR004179">
    <property type="entry name" value="Sec63-dom"/>
</dbReference>
<dbReference type="PANTHER" id="PTHR24075">
    <property type="entry name" value="SEC63 DOMAIN-CONTAINING"/>
    <property type="match status" value="1"/>
</dbReference>
<dbReference type="FunFam" id="1.10.10.10:FF:000012">
    <property type="entry name" value="U5 small nuclear ribonucleoprotein helicase"/>
    <property type="match status" value="1"/>
</dbReference>
<feature type="region of interest" description="Disordered" evidence="12">
    <location>
        <begin position="361"/>
        <end position="383"/>
    </location>
</feature>
<keyword evidence="10" id="KW-0472">Membrane</keyword>
<evidence type="ECO:0000256" key="5">
    <source>
        <dbReference type="ARBA" id="ARBA00022801"/>
    </source>
</evidence>
<keyword evidence="8" id="KW-0067">ATP-binding</keyword>
<evidence type="ECO:0000256" key="2">
    <source>
        <dbReference type="ARBA" id="ARBA00004240"/>
    </source>
</evidence>
<reference evidence="15" key="1">
    <citation type="journal article" date="2018" name="Nat. Microbiol.">
        <title>Leveraging single-cell genomics to expand the fungal tree of life.</title>
        <authorList>
            <person name="Ahrendt S.R."/>
            <person name="Quandt C.A."/>
            <person name="Ciobanu D."/>
            <person name="Clum A."/>
            <person name="Salamov A."/>
            <person name="Andreopoulos B."/>
            <person name="Cheng J.F."/>
            <person name="Woyke T."/>
            <person name="Pelin A."/>
            <person name="Henrissat B."/>
            <person name="Reynolds N.K."/>
            <person name="Benny G.L."/>
            <person name="Smith M.E."/>
            <person name="James T.Y."/>
            <person name="Grigoriev I.V."/>
        </authorList>
    </citation>
    <scope>NUCLEOTIDE SEQUENCE [LARGE SCALE GENOMIC DNA]</scope>
</reference>
<name>A0A4P9VWD6_9FUNG</name>
<dbReference type="GO" id="GO:0005681">
    <property type="term" value="C:spliceosomal complex"/>
    <property type="evidence" value="ECO:0007669"/>
    <property type="project" value="TreeGrafter"/>
</dbReference>
<dbReference type="AlphaFoldDB" id="A0A4P9VWD6"/>
<dbReference type="Proteomes" id="UP000269721">
    <property type="component" value="Unassembled WGS sequence"/>
</dbReference>
<keyword evidence="5" id="KW-0378">Hydrolase</keyword>
<dbReference type="SUPFAM" id="SSF81296">
    <property type="entry name" value="E set domains"/>
    <property type="match status" value="1"/>
</dbReference>
<keyword evidence="15" id="KW-1185">Reference proteome</keyword>
<dbReference type="GO" id="GO:0016787">
    <property type="term" value="F:hydrolase activity"/>
    <property type="evidence" value="ECO:0007669"/>
    <property type="project" value="UniProtKB-KW"/>
</dbReference>
<dbReference type="FunFam" id="1.10.3380.10:FF:000002">
    <property type="entry name" value="Activating signal cointegrator 1 complex subunit 3"/>
    <property type="match status" value="1"/>
</dbReference>
<keyword evidence="3" id="KW-0812">Transmembrane</keyword>
<feature type="domain" description="SEC63" evidence="13">
    <location>
        <begin position="56"/>
        <end position="359"/>
    </location>
</feature>
<evidence type="ECO:0000313" key="14">
    <source>
        <dbReference type="EMBL" id="RKO84019.1"/>
    </source>
</evidence>